<comment type="similarity">
    <text evidence="2">Belongs to the OXA1/ALB3/YidC family.</text>
</comment>
<dbReference type="InterPro" id="IPR013761">
    <property type="entry name" value="SAM/pointed_sf"/>
</dbReference>
<feature type="region of interest" description="Disordered" evidence="9">
    <location>
        <begin position="339"/>
        <end position="445"/>
    </location>
</feature>
<evidence type="ECO:0000256" key="1">
    <source>
        <dbReference type="ARBA" id="ARBA00004141"/>
    </source>
</evidence>
<dbReference type="PROSITE" id="PS50200">
    <property type="entry name" value="RA"/>
    <property type="match status" value="1"/>
</dbReference>
<dbReference type="SUPFAM" id="SSF50044">
    <property type="entry name" value="SH3-domain"/>
    <property type="match status" value="2"/>
</dbReference>
<feature type="compositionally biased region" description="Low complexity" evidence="9">
    <location>
        <begin position="931"/>
        <end position="949"/>
    </location>
</feature>
<dbReference type="InterPro" id="IPR029071">
    <property type="entry name" value="Ubiquitin-like_domsf"/>
</dbReference>
<dbReference type="STRING" id="1890683.A0A427YNJ0"/>
<evidence type="ECO:0000256" key="10">
    <source>
        <dbReference type="SAM" id="Phobius"/>
    </source>
</evidence>
<feature type="compositionally biased region" description="Low complexity" evidence="9">
    <location>
        <begin position="352"/>
        <end position="366"/>
    </location>
</feature>
<keyword evidence="3 7" id="KW-0728">SH3 domain</keyword>
<dbReference type="InterPro" id="IPR000159">
    <property type="entry name" value="RA_dom"/>
</dbReference>
<name>A0A427YNJ0_9TREE</name>
<dbReference type="InterPro" id="IPR001708">
    <property type="entry name" value="YidC/ALB3/OXA1/COX18"/>
</dbReference>
<dbReference type="Pfam" id="PF00788">
    <property type="entry name" value="RA"/>
    <property type="match status" value="1"/>
</dbReference>
<dbReference type="InterPro" id="IPR001660">
    <property type="entry name" value="SAM"/>
</dbReference>
<dbReference type="OrthoDB" id="8883818at2759"/>
<evidence type="ECO:0000313" key="14">
    <source>
        <dbReference type="EMBL" id="RSH92627.1"/>
    </source>
</evidence>
<dbReference type="PANTHER" id="PTHR12428:SF65">
    <property type="entry name" value="CYTOCHROME C OXIDASE ASSEMBLY PROTEIN COX18, MITOCHONDRIAL"/>
    <property type="match status" value="1"/>
</dbReference>
<dbReference type="GO" id="GO:0033617">
    <property type="term" value="P:mitochondrial respiratory chain complex IV assembly"/>
    <property type="evidence" value="ECO:0007669"/>
    <property type="project" value="TreeGrafter"/>
</dbReference>
<evidence type="ECO:0000259" key="13">
    <source>
        <dbReference type="PROSITE" id="PS50200"/>
    </source>
</evidence>
<keyword evidence="8" id="KW-0175">Coiled coil</keyword>
<dbReference type="EMBL" id="RSCD01000005">
    <property type="protein sequence ID" value="RSH92627.1"/>
    <property type="molecule type" value="Genomic_DNA"/>
</dbReference>
<proteinExistence type="inferred from homology"/>
<dbReference type="SMART" id="SM00314">
    <property type="entry name" value="RA"/>
    <property type="match status" value="1"/>
</dbReference>
<dbReference type="CDD" id="cd00174">
    <property type="entry name" value="SH3"/>
    <property type="match status" value="2"/>
</dbReference>
<feature type="compositionally biased region" description="Low complexity" evidence="9">
    <location>
        <begin position="1196"/>
        <end position="1206"/>
    </location>
</feature>
<comment type="subcellular location">
    <subcellularLocation>
        <location evidence="1">Membrane</location>
        <topology evidence="1">Multi-pass membrane protein</topology>
    </subcellularLocation>
</comment>
<feature type="region of interest" description="Disordered" evidence="9">
    <location>
        <begin position="50"/>
        <end position="72"/>
    </location>
</feature>
<dbReference type="GO" id="GO:0007165">
    <property type="term" value="P:signal transduction"/>
    <property type="evidence" value="ECO:0007669"/>
    <property type="project" value="InterPro"/>
</dbReference>
<feature type="compositionally biased region" description="Low complexity" evidence="9">
    <location>
        <begin position="1263"/>
        <end position="1288"/>
    </location>
</feature>
<dbReference type="GO" id="GO:0032979">
    <property type="term" value="P:protein insertion into mitochondrial inner membrane from matrix"/>
    <property type="evidence" value="ECO:0007669"/>
    <property type="project" value="TreeGrafter"/>
</dbReference>
<feature type="compositionally biased region" description="Polar residues" evidence="9">
    <location>
        <begin position="1207"/>
        <end position="1217"/>
    </location>
</feature>
<dbReference type="Gene3D" id="3.10.20.90">
    <property type="entry name" value="Phosphatidylinositol 3-kinase Catalytic Subunit, Chain A, domain 1"/>
    <property type="match status" value="1"/>
</dbReference>
<dbReference type="SUPFAM" id="SSF54236">
    <property type="entry name" value="Ubiquitin-like"/>
    <property type="match status" value="1"/>
</dbReference>
<feature type="domain" description="Ras-associating" evidence="13">
    <location>
        <begin position="449"/>
        <end position="523"/>
    </location>
</feature>
<dbReference type="Gene3D" id="2.30.30.40">
    <property type="entry name" value="SH3 Domains"/>
    <property type="match status" value="2"/>
</dbReference>
<dbReference type="Pfam" id="PF00018">
    <property type="entry name" value="SH3_1"/>
    <property type="match status" value="1"/>
</dbReference>
<feature type="region of interest" description="Disordered" evidence="9">
    <location>
        <begin position="798"/>
        <end position="818"/>
    </location>
</feature>
<protein>
    <submittedName>
        <fullName evidence="14">Protein ste50</fullName>
    </submittedName>
</protein>
<reference evidence="14 15" key="1">
    <citation type="submission" date="2018-11" db="EMBL/GenBank/DDBJ databases">
        <title>Genome sequence of Saitozyma podzolica DSM 27192.</title>
        <authorList>
            <person name="Aliyu H."/>
            <person name="Gorte O."/>
            <person name="Ochsenreither K."/>
        </authorList>
    </citation>
    <scope>NUCLEOTIDE SEQUENCE [LARGE SCALE GENOMIC DNA]</scope>
    <source>
        <strain evidence="14 15">DSM 27192</strain>
    </source>
</reference>
<feature type="compositionally biased region" description="Polar residues" evidence="9">
    <location>
        <begin position="803"/>
        <end position="816"/>
    </location>
</feature>
<keyword evidence="4 10" id="KW-0812">Transmembrane</keyword>
<dbReference type="Proteomes" id="UP000279259">
    <property type="component" value="Unassembled WGS sequence"/>
</dbReference>
<feature type="domain" description="SAM" evidence="12">
    <location>
        <begin position="60"/>
        <end position="142"/>
    </location>
</feature>
<dbReference type="CDD" id="cd01786">
    <property type="entry name" value="RA_STE50"/>
    <property type="match status" value="1"/>
</dbReference>
<feature type="compositionally biased region" description="Basic and acidic residues" evidence="9">
    <location>
        <begin position="434"/>
        <end position="445"/>
    </location>
</feature>
<dbReference type="PANTHER" id="PTHR12428">
    <property type="entry name" value="OXA1"/>
    <property type="match status" value="1"/>
</dbReference>
<organism evidence="14 15">
    <name type="scientific">Saitozyma podzolica</name>
    <dbReference type="NCBI Taxonomy" id="1890683"/>
    <lineage>
        <taxon>Eukaryota</taxon>
        <taxon>Fungi</taxon>
        <taxon>Dikarya</taxon>
        <taxon>Basidiomycota</taxon>
        <taxon>Agaricomycotina</taxon>
        <taxon>Tremellomycetes</taxon>
        <taxon>Tremellales</taxon>
        <taxon>Trimorphomycetaceae</taxon>
        <taxon>Saitozyma</taxon>
    </lineage>
</organism>
<dbReference type="Gene3D" id="1.10.150.50">
    <property type="entry name" value="Transcription Factor, Ets-1"/>
    <property type="match status" value="1"/>
</dbReference>
<evidence type="ECO:0000259" key="11">
    <source>
        <dbReference type="PROSITE" id="PS50002"/>
    </source>
</evidence>
<evidence type="ECO:0000256" key="4">
    <source>
        <dbReference type="ARBA" id="ARBA00022692"/>
    </source>
</evidence>
<evidence type="ECO:0000256" key="9">
    <source>
        <dbReference type="SAM" id="MobiDB-lite"/>
    </source>
</evidence>
<sequence length="1374" mass="144994">MAASPTVASSPTVSLLDWDEAAVQAFLANVLQMPQYEELIYGESIGIPPNGIPPPVQPEPNSHPSSRWLGAQSANRSIDRTNEHTFIPHPAVGRAVLTLRSEHGITGDVLAEMEHTALADMGITSLGHRLKLLRAVWEIKKEQGVQMGEDDWKPAGEFAVALQRHVLCSKRGTPVCQLAGGTERGIWWTGVDRADELLDAPAEMGEGGHTNISDRLSDVINELQERLLNLERDHVRTLTALEEHGIPVPVASSADGDLINGIVSDKVAGGSRWREFNGRGVDGEAEAGPSRVARRASQLFPTSLASSTATAPLTSDSATFGDAFTPTTANAAITFDSPSHLQSSVERNGTLSSSASGLKSQSQSQAAPPPRYHPNGTGGTVPSAGSPDHVPTSTTPTASSSKQSGNLAAGSASGATGASPDGVQASLGLTPSDSKTKAKDEASREASRAAKSFRVTLEDPCWKVLPAALKKYKINDDWKQYALFICFGNTERCLSYDEKPLMLFQKLKEGGQKPVFMLRHIRDIRSPIAVAQQKQLAKLGLPPNSTVNVLPKIKPTSDTSISPTKASSLQPGVGREEGQTPSGGTFPELPSPGLREGEGGPKSAAAGQAHGIGAGAGAGAAQGSHGTLVDKEGVVREVTYAVAIYPYIADRQDEFDVAVGATFVILSKAKGWYIVQKDPDGLGNIVPDQSRSGWVPAGCLLELSSPISAASPAATDAVPAYPGLSPLPPSAIMSSSYPGIVLMDYAAKGGDELTLKEGQHVKVYKKYCHWSYTIKTETGERGWVPAWFIGKISSGSGSGSGSAGTDSNPSTATTASLGPKSAEAALGARIQIERPEAAFSEESIVFVPIIARRTLPIPGSLDTQSMLASRLGVPRLAFAARRAGPLLSRTLDLGPAASTSYSRRQSSTSTRHASPTKTRPISRDFFTPVDLRPSASRSRSSASIPSLSSCARQPGPRSPLPVHLLAALPLVPFHPIDSLSSLLLSSPLGCGSTIILLTLLFRTGATLPATLWQRARVRRTRELVVPEMRRINGELAVKVARECRARGMGYEEYKKELKSQLATHQSQLHRQHRTHPLPTLLAPLAIHIPLLVTLSLSIRRAVETTGSDWASEAFWWIEKMGEVDTTGILPVVGGVVAMINAELVGRRSKEVGEVLRQEEEEAEGQVAGRATGVTGVTGVTGDGAETNVINGGTGLSSGTSRPSSGSARQSYSPNSRTGPRGHPASRSISTSPTPLALPRPRKSPPKRSTPPGAVAVPRPPAPASASVLPPSNPPSSSSSSSDRSNPSGHLVSHAPDKKSFSAQAKAAIRNQFLSRAMLVGGVLFIPIAAQVPAALALYWTTSMVYTVVQHLVLNWVDAREKAAKDDEKAAEQAA</sequence>
<dbReference type="PROSITE" id="PS50105">
    <property type="entry name" value="SAM_DOMAIN"/>
    <property type="match status" value="1"/>
</dbReference>
<gene>
    <name evidence="14" type="primary">STE50</name>
    <name evidence="14" type="ORF">EHS25_008072</name>
</gene>
<feature type="domain" description="SH3" evidence="11">
    <location>
        <begin position="636"/>
        <end position="705"/>
    </location>
</feature>
<feature type="compositionally biased region" description="Polar residues" evidence="9">
    <location>
        <begin position="556"/>
        <end position="570"/>
    </location>
</feature>
<keyword evidence="15" id="KW-1185">Reference proteome</keyword>
<dbReference type="InterPro" id="IPR036028">
    <property type="entry name" value="SH3-like_dom_sf"/>
</dbReference>
<dbReference type="SMART" id="SM00326">
    <property type="entry name" value="SH3"/>
    <property type="match status" value="2"/>
</dbReference>
<dbReference type="SUPFAM" id="SSF47769">
    <property type="entry name" value="SAM/Pointed domain"/>
    <property type="match status" value="1"/>
</dbReference>
<feature type="domain" description="SH3" evidence="11">
    <location>
        <begin position="734"/>
        <end position="794"/>
    </location>
</feature>
<accession>A0A427YNJ0</accession>
<dbReference type="GO" id="GO:0032977">
    <property type="term" value="F:membrane insertase activity"/>
    <property type="evidence" value="ECO:0007669"/>
    <property type="project" value="InterPro"/>
</dbReference>
<evidence type="ECO:0000256" key="5">
    <source>
        <dbReference type="ARBA" id="ARBA00022989"/>
    </source>
</evidence>
<evidence type="ECO:0000256" key="3">
    <source>
        <dbReference type="ARBA" id="ARBA00022443"/>
    </source>
</evidence>
<feature type="coiled-coil region" evidence="8">
    <location>
        <begin position="213"/>
        <end position="240"/>
    </location>
</feature>
<evidence type="ECO:0000256" key="8">
    <source>
        <dbReference type="SAM" id="Coils"/>
    </source>
</evidence>
<feature type="compositionally biased region" description="Gly residues" evidence="9">
    <location>
        <begin position="610"/>
        <end position="620"/>
    </location>
</feature>
<evidence type="ECO:0000256" key="6">
    <source>
        <dbReference type="ARBA" id="ARBA00023136"/>
    </source>
</evidence>
<comment type="caution">
    <text evidence="14">The sequence shown here is derived from an EMBL/GenBank/DDBJ whole genome shotgun (WGS) entry which is preliminary data.</text>
</comment>
<dbReference type="Pfam" id="PF07647">
    <property type="entry name" value="SAM_2"/>
    <property type="match status" value="1"/>
</dbReference>
<feature type="compositionally biased region" description="Polar residues" evidence="9">
    <location>
        <begin position="339"/>
        <end position="351"/>
    </location>
</feature>
<keyword evidence="6 10" id="KW-0472">Membrane</keyword>
<feature type="transmembrane region" description="Helical" evidence="10">
    <location>
        <begin position="1312"/>
        <end position="1329"/>
    </location>
</feature>
<evidence type="ECO:0000259" key="12">
    <source>
        <dbReference type="PROSITE" id="PS50105"/>
    </source>
</evidence>
<feature type="compositionally biased region" description="Low complexity" evidence="9">
    <location>
        <begin position="1164"/>
        <end position="1184"/>
    </location>
</feature>
<keyword evidence="5 10" id="KW-1133">Transmembrane helix</keyword>
<feature type="compositionally biased region" description="Low complexity" evidence="9">
    <location>
        <begin position="391"/>
        <end position="419"/>
    </location>
</feature>
<evidence type="ECO:0000256" key="2">
    <source>
        <dbReference type="ARBA" id="ARBA00009877"/>
    </source>
</evidence>
<feature type="region of interest" description="Disordered" evidence="9">
    <location>
        <begin position="897"/>
        <end position="953"/>
    </location>
</feature>
<dbReference type="InterPro" id="IPR001452">
    <property type="entry name" value="SH3_domain"/>
</dbReference>
<evidence type="ECO:0000256" key="7">
    <source>
        <dbReference type="PROSITE-ProRule" id="PRU00192"/>
    </source>
</evidence>
<evidence type="ECO:0000313" key="15">
    <source>
        <dbReference type="Proteomes" id="UP000279259"/>
    </source>
</evidence>
<dbReference type="PROSITE" id="PS50002">
    <property type="entry name" value="SH3"/>
    <property type="match status" value="2"/>
</dbReference>
<dbReference type="GO" id="GO:0005743">
    <property type="term" value="C:mitochondrial inner membrane"/>
    <property type="evidence" value="ECO:0007669"/>
    <property type="project" value="TreeGrafter"/>
</dbReference>
<feature type="compositionally biased region" description="Low complexity" evidence="9">
    <location>
        <begin position="897"/>
        <end position="913"/>
    </location>
</feature>
<feature type="region of interest" description="Disordered" evidence="9">
    <location>
        <begin position="552"/>
        <end position="624"/>
    </location>
</feature>
<feature type="region of interest" description="Disordered" evidence="9">
    <location>
        <begin position="1155"/>
        <end position="1297"/>
    </location>
</feature>